<dbReference type="PANTHER" id="PTHR43356:SF3">
    <property type="entry name" value="PHOSPHATE ACETYLTRANSFERASE"/>
    <property type="match status" value="1"/>
</dbReference>
<dbReference type="PANTHER" id="PTHR43356">
    <property type="entry name" value="PHOSPHATE ACETYLTRANSFERASE"/>
    <property type="match status" value="1"/>
</dbReference>
<dbReference type="EC" id="2.3.1.8" evidence="4"/>
<dbReference type="EMBL" id="FRCB01000009">
    <property type="protein sequence ID" value="SHM59313.1"/>
    <property type="molecule type" value="Genomic_DNA"/>
</dbReference>
<evidence type="ECO:0000256" key="5">
    <source>
        <dbReference type="ARBA" id="ARBA00021528"/>
    </source>
</evidence>
<proteinExistence type="inferred from homology"/>
<keyword evidence="11" id="KW-1185">Reference proteome</keyword>
<dbReference type="NCBIfam" id="NF007233">
    <property type="entry name" value="PRK09653.1"/>
    <property type="match status" value="1"/>
</dbReference>
<dbReference type="InterPro" id="IPR012147">
    <property type="entry name" value="P_Ac_Bu_trans"/>
</dbReference>
<feature type="domain" description="Phosphate acetyl/butaryl transferase" evidence="9">
    <location>
        <begin position="9"/>
        <end position="329"/>
    </location>
</feature>
<evidence type="ECO:0000259" key="9">
    <source>
        <dbReference type="Pfam" id="PF01515"/>
    </source>
</evidence>
<evidence type="ECO:0000313" key="11">
    <source>
        <dbReference type="Proteomes" id="UP000322545"/>
    </source>
</evidence>
<keyword evidence="7" id="KW-0012">Acyltransferase</keyword>
<organism evidence="10 11">
    <name type="scientific">Roseovarius litoreus</name>
    <dbReference type="NCBI Taxonomy" id="1155722"/>
    <lineage>
        <taxon>Bacteria</taxon>
        <taxon>Pseudomonadati</taxon>
        <taxon>Pseudomonadota</taxon>
        <taxon>Alphaproteobacteria</taxon>
        <taxon>Rhodobacterales</taxon>
        <taxon>Roseobacteraceae</taxon>
        <taxon>Roseovarius</taxon>
    </lineage>
</organism>
<dbReference type="NCBIfam" id="TIGR00651">
    <property type="entry name" value="pta"/>
    <property type="match status" value="1"/>
</dbReference>
<evidence type="ECO:0000256" key="6">
    <source>
        <dbReference type="ARBA" id="ARBA00022679"/>
    </source>
</evidence>
<dbReference type="InterPro" id="IPR002505">
    <property type="entry name" value="PTA_PTB"/>
</dbReference>
<dbReference type="GO" id="GO:0008959">
    <property type="term" value="F:phosphate acetyltransferase activity"/>
    <property type="evidence" value="ECO:0007669"/>
    <property type="project" value="UniProtKB-EC"/>
</dbReference>
<dbReference type="InterPro" id="IPR042113">
    <property type="entry name" value="P_AcTrfase_dom1"/>
</dbReference>
<evidence type="ECO:0000313" key="10">
    <source>
        <dbReference type="EMBL" id="SHM59313.1"/>
    </source>
</evidence>
<dbReference type="Proteomes" id="UP000322545">
    <property type="component" value="Unassembled WGS sequence"/>
</dbReference>
<keyword evidence="6" id="KW-0808">Transferase</keyword>
<evidence type="ECO:0000256" key="1">
    <source>
        <dbReference type="ARBA" id="ARBA00000705"/>
    </source>
</evidence>
<comment type="similarity">
    <text evidence="3">Belongs to the phosphate acetyltransferase and butyryltransferase family.</text>
</comment>
<comment type="catalytic activity">
    <reaction evidence="1">
        <text>acetyl-CoA + phosphate = acetyl phosphate + CoA</text>
        <dbReference type="Rhea" id="RHEA:19521"/>
        <dbReference type="ChEBI" id="CHEBI:22191"/>
        <dbReference type="ChEBI" id="CHEBI:43474"/>
        <dbReference type="ChEBI" id="CHEBI:57287"/>
        <dbReference type="ChEBI" id="CHEBI:57288"/>
        <dbReference type="EC" id="2.3.1.8"/>
    </reaction>
</comment>
<sequence length="336" mass="34842">MTRTPSELLLSQALATRCKIALSEGSDPRIVAGALAAQRQGLADVILVGDAAAVRQELKAQGAAEGDGVSVEDPATSPLTDGFSAVFEDLRRHKGVDAEAARKAVLSPLVFAAMLVREGHADGTVGGAVATTSDVVRAALQVIGKAPDAALVSSFFLMYPPTNATPHARAMVYSDSGLVIDPNPIELASIAAASARSCRTLLREDPKVAMLSFSTKGSARHPRVSKVTEALDHLRAEHPDLDADGELQFDAAFVPSVAATKAPGSTIAGQANVMIFPDLDAGNIGYKMTQRLGGYSAIGPVLQGLAKPANDLSRGCVAEDVTQMIAVTVLQALDRP</sequence>
<dbReference type="InterPro" id="IPR042112">
    <property type="entry name" value="P_AcTrfase_dom2"/>
</dbReference>
<comment type="pathway">
    <text evidence="2">Metabolic intermediate biosynthesis; acetyl-CoA biosynthesis; acetyl-CoA from acetate: step 2/2.</text>
</comment>
<dbReference type="InterPro" id="IPR004614">
    <property type="entry name" value="P_AcTrfase"/>
</dbReference>
<dbReference type="InterPro" id="IPR050500">
    <property type="entry name" value="Phos_Acetyltrans/Butyryltrans"/>
</dbReference>
<gene>
    <name evidence="10" type="ORF">SAMN05443432_109166</name>
</gene>
<dbReference type="AlphaFoldDB" id="A0A1M7K2V9"/>
<evidence type="ECO:0000256" key="4">
    <source>
        <dbReference type="ARBA" id="ARBA00012707"/>
    </source>
</evidence>
<reference evidence="10 11" key="1">
    <citation type="submission" date="2016-11" db="EMBL/GenBank/DDBJ databases">
        <authorList>
            <person name="Varghese N."/>
            <person name="Submissions S."/>
        </authorList>
    </citation>
    <scope>NUCLEOTIDE SEQUENCE [LARGE SCALE GENOMIC DNA]</scope>
    <source>
        <strain evidence="10 11">DSM 28249</strain>
    </source>
</reference>
<name>A0A1M7K2V9_9RHOB</name>
<dbReference type="RefSeq" id="WP_149780556.1">
    <property type="nucleotide sequence ID" value="NZ_FRCB01000009.1"/>
</dbReference>
<protein>
    <recommendedName>
        <fullName evidence="5">Phosphate acetyltransferase</fullName>
        <ecNumber evidence="4">2.3.1.8</ecNumber>
    </recommendedName>
    <alternativeName>
        <fullName evidence="8">Phosphotransacetylase</fullName>
    </alternativeName>
</protein>
<evidence type="ECO:0000256" key="7">
    <source>
        <dbReference type="ARBA" id="ARBA00023315"/>
    </source>
</evidence>
<evidence type="ECO:0000256" key="2">
    <source>
        <dbReference type="ARBA" id="ARBA00004989"/>
    </source>
</evidence>
<evidence type="ECO:0000256" key="3">
    <source>
        <dbReference type="ARBA" id="ARBA00005656"/>
    </source>
</evidence>
<dbReference type="PIRSF" id="PIRSF000428">
    <property type="entry name" value="P_Ac_trans"/>
    <property type="match status" value="1"/>
</dbReference>
<dbReference type="SUPFAM" id="SSF53659">
    <property type="entry name" value="Isocitrate/Isopropylmalate dehydrogenase-like"/>
    <property type="match status" value="1"/>
</dbReference>
<dbReference type="Gene3D" id="3.40.50.10950">
    <property type="match status" value="1"/>
</dbReference>
<dbReference type="Pfam" id="PF01515">
    <property type="entry name" value="PTA_PTB"/>
    <property type="match status" value="1"/>
</dbReference>
<evidence type="ECO:0000256" key="8">
    <source>
        <dbReference type="ARBA" id="ARBA00031108"/>
    </source>
</evidence>
<accession>A0A1M7K2V9</accession>
<dbReference type="Gene3D" id="3.40.50.10750">
    <property type="entry name" value="Isocitrate/Isopropylmalate dehydrogenase-like"/>
    <property type="match status" value="1"/>
</dbReference>